<evidence type="ECO:0000256" key="1">
    <source>
        <dbReference type="SAM" id="MobiDB-lite"/>
    </source>
</evidence>
<gene>
    <name evidence="2" type="ORF">HKI87_02g15310</name>
</gene>
<feature type="region of interest" description="Disordered" evidence="1">
    <location>
        <begin position="1"/>
        <end position="103"/>
    </location>
</feature>
<reference evidence="2 3" key="1">
    <citation type="submission" date="2024-03" db="EMBL/GenBank/DDBJ databases">
        <title>Complete genome sequence of the green alga Chloropicon roscoffensis RCC1871.</title>
        <authorList>
            <person name="Lemieux C."/>
            <person name="Pombert J.-F."/>
            <person name="Otis C."/>
            <person name="Turmel M."/>
        </authorList>
    </citation>
    <scope>NUCLEOTIDE SEQUENCE [LARGE SCALE GENOMIC DNA]</scope>
    <source>
        <strain evidence="2 3">RCC1871</strain>
    </source>
</reference>
<feature type="compositionally biased region" description="Basic and acidic residues" evidence="1">
    <location>
        <begin position="34"/>
        <end position="51"/>
    </location>
</feature>
<feature type="region of interest" description="Disordered" evidence="1">
    <location>
        <begin position="204"/>
        <end position="223"/>
    </location>
</feature>
<organism evidence="2 3">
    <name type="scientific">Chloropicon roscoffensis</name>
    <dbReference type="NCBI Taxonomy" id="1461544"/>
    <lineage>
        <taxon>Eukaryota</taxon>
        <taxon>Viridiplantae</taxon>
        <taxon>Chlorophyta</taxon>
        <taxon>Chloropicophyceae</taxon>
        <taxon>Chloropicales</taxon>
        <taxon>Chloropicaceae</taxon>
        <taxon>Chloropicon</taxon>
    </lineage>
</organism>
<proteinExistence type="predicted"/>
<dbReference type="SMART" id="SM00015">
    <property type="entry name" value="IQ"/>
    <property type="match status" value="2"/>
</dbReference>
<dbReference type="AlphaFoldDB" id="A0AAX4P1N4"/>
<evidence type="ECO:0000313" key="2">
    <source>
        <dbReference type="EMBL" id="WZN60003.1"/>
    </source>
</evidence>
<sequence>MGAGASVAENADAGNQGKRPAGSTSNVNNGRRRRIEEKGGESRSLDPDVSRPRPQARALDRLSSRVLGFNKQSDDEGDDETESVIPERTRTEGQTSLAKGSSLDLRTVPSANFTSTSSSKVTDARLADKAEVLRQTDHFGFGASSSTASGEDDDYDSGLGGESLAQLEACVRQSRLLLFSTHRSKDKDHCKGAGQCVRDTERALADYENGGSPSSGRRRRSRKREREVRALCDAIKLHVLARLWQKVYGLLRAGEDQSISGSLAGGVLDLLESNLSVATGSAFTQWSVLPVKKYVRQLRDGLRLEEACRRGAGGQRANRSGVSDETEIQRALELFNFNLDNDKKLHRKSLASSSSWEESAKHSVLWSAVTERRLVSLSRAAERDVRALRLEDELKRLLAKGSRSETDIAIEVGGTHTAEDSKGSVLGLKSPVLSLRELQSLLKSGEELLSSYAVDGKTKSPARLRPLLAVGEALLRCRCALERRGLRQKYDWPGFWLGDDADHFRALRGAEEMMRRAMWSLLGLPDSSKQSLLECGRQVYEWMRVNYGVQLRWDLEKTEHALGEFGKDGIFGFDGNRSKTLRLAFVESSAVVIQTAFRAYRARRDVNEALLRQRERLRMVKDNDGAAVVIQRHARKMLSRKRCEAMHAEAEEEDRLSIKRFTQMSPSRLLRALLEEMGQNQGVSEPSRSNQGQDWKTRDTPFELARLVLKTSPVSEICRAFELCPRICWDKCALLLEEAPASLAVAVLKGITRRAFAVEVLMSLPVLTQARVLLEMEQEWREELICVMEDKDVVDLASSFAQSEESRNLGVHMLETCWVLGRLERVGKIVAQRGLAPKVVARLVEYLRPYSMLQITLGIKQGIKQGVQDEGLEKIVLEEMLSGVTKGALMLINTMVTFHERHGPEIFASDHNPNEEALDFTRGLNTLLHGLRCNDHLEHALAGLRQVSDKDEISFDSDSSFHRQAMSVLVKQLVYTVSLDGAAILVNWISKHHELDLATILHALSSDYPDYCSSVLGQNAVDLGLVSRGLARANKPKFACLIGRDAEKVCSEELVVRVLRGSGGGE</sequence>
<protein>
    <submittedName>
        <fullName evidence="2">Uncharacterized protein</fullName>
    </submittedName>
</protein>
<dbReference type="EMBL" id="CP151502">
    <property type="protein sequence ID" value="WZN60003.1"/>
    <property type="molecule type" value="Genomic_DNA"/>
</dbReference>
<dbReference type="Gene3D" id="1.20.5.190">
    <property type="match status" value="1"/>
</dbReference>
<name>A0AAX4P1N4_9CHLO</name>
<keyword evidence="3" id="KW-1185">Reference proteome</keyword>
<evidence type="ECO:0000313" key="3">
    <source>
        <dbReference type="Proteomes" id="UP001472866"/>
    </source>
</evidence>
<dbReference type="Pfam" id="PF00612">
    <property type="entry name" value="IQ"/>
    <property type="match status" value="2"/>
</dbReference>
<dbReference type="InterPro" id="IPR000048">
    <property type="entry name" value="IQ_motif_EF-hand-BS"/>
</dbReference>
<dbReference type="Proteomes" id="UP001472866">
    <property type="component" value="Chromosome 02"/>
</dbReference>
<accession>A0AAX4P1N4</accession>
<dbReference type="PROSITE" id="PS50096">
    <property type="entry name" value="IQ"/>
    <property type="match status" value="2"/>
</dbReference>